<dbReference type="EMBL" id="UGHK01000002">
    <property type="protein sequence ID" value="STO71297.1"/>
    <property type="molecule type" value="Genomic_DNA"/>
</dbReference>
<evidence type="ECO:0000259" key="1">
    <source>
        <dbReference type="Pfam" id="PF01755"/>
    </source>
</evidence>
<evidence type="ECO:0000313" key="3">
    <source>
        <dbReference type="Proteomes" id="UP000254465"/>
    </source>
</evidence>
<keyword evidence="2" id="KW-0808">Transferase</keyword>
<gene>
    <name evidence="2" type="primary">lbgA_2</name>
    <name evidence="2" type="ORF">NCTC11296_01193</name>
</gene>
<name>A0A377I7J6_AVIPA</name>
<dbReference type="Proteomes" id="UP000254465">
    <property type="component" value="Unassembled WGS sequence"/>
</dbReference>
<evidence type="ECO:0000313" key="2">
    <source>
        <dbReference type="EMBL" id="STO71297.1"/>
    </source>
</evidence>
<organism evidence="2 3">
    <name type="scientific">Avibacterium paragallinarum</name>
    <name type="common">Haemophilus gallinarum</name>
    <dbReference type="NCBI Taxonomy" id="728"/>
    <lineage>
        <taxon>Bacteria</taxon>
        <taxon>Pseudomonadati</taxon>
        <taxon>Pseudomonadota</taxon>
        <taxon>Gammaproteobacteria</taxon>
        <taxon>Pasteurellales</taxon>
        <taxon>Pasteurellaceae</taxon>
        <taxon>Avibacterium</taxon>
    </lineage>
</organism>
<dbReference type="InterPro" id="IPR002654">
    <property type="entry name" value="Glyco_trans_25"/>
</dbReference>
<accession>A0A377I7J6</accession>
<keyword evidence="2" id="KW-0328">Glycosyltransferase</keyword>
<proteinExistence type="predicted"/>
<dbReference type="GO" id="GO:0016757">
    <property type="term" value="F:glycosyltransferase activity"/>
    <property type="evidence" value="ECO:0007669"/>
    <property type="project" value="UniProtKB-KW"/>
</dbReference>
<dbReference type="Pfam" id="PF01755">
    <property type="entry name" value="Glyco_transf_25"/>
    <property type="match status" value="1"/>
</dbReference>
<sequence>MRSLPERYRLARYRSPSRKSKRCIIKTTAYLITLNGAKKLLKQAYPIRMPADFLTGLLQLTGIKAYGIEPPCVFGSNDSEIDKIENRYE</sequence>
<reference evidence="2 3" key="1">
    <citation type="submission" date="2018-06" db="EMBL/GenBank/DDBJ databases">
        <authorList>
            <consortium name="Pathogen Informatics"/>
            <person name="Doyle S."/>
        </authorList>
    </citation>
    <scope>NUCLEOTIDE SEQUENCE [LARGE SCALE GENOMIC DNA]</scope>
    <source>
        <strain evidence="2 3">NCTC11296</strain>
    </source>
</reference>
<protein>
    <submittedName>
        <fullName evidence="2">Lipooligosaccharide galactosyltransferase I</fullName>
    </submittedName>
</protein>
<feature type="domain" description="Glycosyl transferase family 25" evidence="1">
    <location>
        <begin position="17"/>
        <end position="55"/>
    </location>
</feature>
<dbReference type="AlphaFoldDB" id="A0A377I7J6"/>